<evidence type="ECO:0000256" key="1">
    <source>
        <dbReference type="SAM" id="MobiDB-lite"/>
    </source>
</evidence>
<proteinExistence type="predicted"/>
<feature type="region of interest" description="Disordered" evidence="1">
    <location>
        <begin position="211"/>
        <end position="230"/>
    </location>
</feature>
<dbReference type="EMBL" id="CAUYUJ010019841">
    <property type="protein sequence ID" value="CAK0894064.1"/>
    <property type="molecule type" value="Genomic_DNA"/>
</dbReference>
<comment type="caution">
    <text evidence="2">The sequence shown here is derived from an EMBL/GenBank/DDBJ whole genome shotgun (WGS) entry which is preliminary data.</text>
</comment>
<keyword evidence="3" id="KW-1185">Reference proteome</keyword>
<feature type="non-terminal residue" evidence="2">
    <location>
        <position position="1"/>
    </location>
</feature>
<dbReference type="Proteomes" id="UP001189429">
    <property type="component" value="Unassembled WGS sequence"/>
</dbReference>
<gene>
    <name evidence="2" type="ORF">PCOR1329_LOCUS73214</name>
</gene>
<name>A0ABN9X400_9DINO</name>
<organism evidence="2 3">
    <name type="scientific">Prorocentrum cordatum</name>
    <dbReference type="NCBI Taxonomy" id="2364126"/>
    <lineage>
        <taxon>Eukaryota</taxon>
        <taxon>Sar</taxon>
        <taxon>Alveolata</taxon>
        <taxon>Dinophyceae</taxon>
        <taxon>Prorocentrales</taxon>
        <taxon>Prorocentraceae</taxon>
        <taxon>Prorocentrum</taxon>
    </lineage>
</organism>
<reference evidence="2" key="1">
    <citation type="submission" date="2023-10" db="EMBL/GenBank/DDBJ databases">
        <authorList>
            <person name="Chen Y."/>
            <person name="Shah S."/>
            <person name="Dougan E. K."/>
            <person name="Thang M."/>
            <person name="Chan C."/>
        </authorList>
    </citation>
    <scope>NUCLEOTIDE SEQUENCE [LARGE SCALE GENOMIC DNA]</scope>
</reference>
<protein>
    <submittedName>
        <fullName evidence="2">Uncharacterized protein</fullName>
    </submittedName>
</protein>
<accession>A0ABN9X400</accession>
<evidence type="ECO:0000313" key="2">
    <source>
        <dbReference type="EMBL" id="CAK0894064.1"/>
    </source>
</evidence>
<sequence length="230" mass="22715">ARQALPVLGQALAGATETAARAGLQVGSVGLRAVADMLPEVGRATASLAERALPSVQQGLAAAGKSTKSFAETQLSGYQMPENAAQPVKELVKDVPLVVEGVGSALEFAAERAPAAESFLEYVAGKALPLAEAVLGVGAEVAQDASKAKIDMPMPTLEQIDGALKAVGLDVGKISADAAKAAGAASAEAAAQVQAEIAKKLPQMPQAAAPAKLAAQAAPAAPAAPATPVS</sequence>
<evidence type="ECO:0000313" key="3">
    <source>
        <dbReference type="Proteomes" id="UP001189429"/>
    </source>
</evidence>